<sequence>MPRRKSADPEKILSRVLRIRLTDAAFKRLEKISKSSDCHTVGEAARKILSKEKITLFYKDISLNSTMEELALIRKELRAIGININQITKAFHSDKRETPQMFQVTKVTMLYEKVEAKTDTLLILINKLAEKWLPRS</sequence>
<dbReference type="STRING" id="414048.SAMN04489864_10915"/>
<protein>
    <submittedName>
        <fullName evidence="1">Mobilisation protein (MobC)</fullName>
    </submittedName>
</protein>
<proteinExistence type="predicted"/>
<reference evidence="1 2" key="1">
    <citation type="submission" date="2016-10" db="EMBL/GenBank/DDBJ databases">
        <authorList>
            <person name="de Groot N.N."/>
        </authorList>
    </citation>
    <scope>NUCLEOTIDE SEQUENCE [LARGE SCALE GENOMIC DNA]</scope>
    <source>
        <strain evidence="1 2">DSM 18684</strain>
    </source>
</reference>
<dbReference type="Proteomes" id="UP000199666">
    <property type="component" value="Unassembled WGS sequence"/>
</dbReference>
<keyword evidence="2" id="KW-1185">Reference proteome</keyword>
<accession>A0A1I2Z5S7</accession>
<organism evidence="1 2">
    <name type="scientific">Pedobacter insulae</name>
    <dbReference type="NCBI Taxonomy" id="414048"/>
    <lineage>
        <taxon>Bacteria</taxon>
        <taxon>Pseudomonadati</taxon>
        <taxon>Bacteroidota</taxon>
        <taxon>Sphingobacteriia</taxon>
        <taxon>Sphingobacteriales</taxon>
        <taxon>Sphingobacteriaceae</taxon>
        <taxon>Pedobacter</taxon>
    </lineage>
</organism>
<gene>
    <name evidence="1" type="ORF">SAMN04489864_10915</name>
</gene>
<name>A0A1I2Z5S7_9SPHI</name>
<dbReference type="Pfam" id="PF19514">
    <property type="entry name" value="MobC_2"/>
    <property type="match status" value="1"/>
</dbReference>
<dbReference type="RefSeq" id="WP_090995782.1">
    <property type="nucleotide sequence ID" value="NZ_FOPP01000009.1"/>
</dbReference>
<dbReference type="OrthoDB" id="678846at2"/>
<dbReference type="InterPro" id="IPR045788">
    <property type="entry name" value="MobC_2"/>
</dbReference>
<evidence type="ECO:0000313" key="2">
    <source>
        <dbReference type="Proteomes" id="UP000199666"/>
    </source>
</evidence>
<dbReference type="EMBL" id="FOPP01000009">
    <property type="protein sequence ID" value="SFH33203.1"/>
    <property type="molecule type" value="Genomic_DNA"/>
</dbReference>
<evidence type="ECO:0000313" key="1">
    <source>
        <dbReference type="EMBL" id="SFH33203.1"/>
    </source>
</evidence>
<dbReference type="AlphaFoldDB" id="A0A1I2Z5S7"/>